<feature type="binding site" evidence="10">
    <location>
        <position position="765"/>
    </location>
    <ligand>
        <name>S-adenosyl-L-methionine</name>
        <dbReference type="ChEBI" id="CHEBI:59789"/>
    </ligand>
</feature>
<feature type="chain" id="PRO_5001810451" description="tRNA (guanine(37)-N1)-methyltransferase" evidence="12">
    <location>
        <begin position="23"/>
        <end position="894"/>
    </location>
</feature>
<comment type="similarity">
    <text evidence="10">Belongs to the TRM5 / TYW2 family.</text>
</comment>
<dbReference type="SUPFAM" id="SSF53335">
    <property type="entry name" value="S-adenosyl-L-methionine-dependent methyltransferases"/>
    <property type="match status" value="1"/>
</dbReference>
<keyword evidence="5 10" id="KW-0949">S-adenosyl-L-methionine</keyword>
<comment type="similarity">
    <text evidence="1">Belongs to the class I-like SAM-binding methyltransferase superfamily. TRM5/TYW2 family.</text>
</comment>
<feature type="signal peptide" evidence="12">
    <location>
        <begin position="1"/>
        <end position="22"/>
    </location>
</feature>
<dbReference type="PANTHER" id="PTHR23245">
    <property type="entry name" value="TRNA METHYLTRANSFERASE"/>
    <property type="match status" value="1"/>
</dbReference>
<evidence type="ECO:0000256" key="5">
    <source>
        <dbReference type="ARBA" id="ARBA00022691"/>
    </source>
</evidence>
<dbReference type="InterPro" id="IPR030382">
    <property type="entry name" value="MeTrfase_TRM5/TYW2"/>
</dbReference>
<evidence type="ECO:0000256" key="7">
    <source>
        <dbReference type="ARBA" id="ARBA00023128"/>
    </source>
</evidence>
<dbReference type="EMBL" id="AFYV02001974">
    <property type="protein sequence ID" value="KFG60205.1"/>
    <property type="molecule type" value="Genomic_DNA"/>
</dbReference>
<dbReference type="InterPro" id="IPR029063">
    <property type="entry name" value="SAM-dependent_MTases_sf"/>
</dbReference>
<proteinExistence type="inferred from homology"/>
<feature type="region of interest" description="Disordered" evidence="11">
    <location>
        <begin position="784"/>
        <end position="811"/>
    </location>
</feature>
<dbReference type="InterPro" id="IPR056744">
    <property type="entry name" value="TRM5/TYW2-like_N"/>
</dbReference>
<dbReference type="Pfam" id="PF25133">
    <property type="entry name" value="TYW2_N_2"/>
    <property type="match status" value="1"/>
</dbReference>
<keyword evidence="8 10" id="KW-0539">Nucleus</keyword>
<comment type="caution">
    <text evidence="14">The sequence shown here is derived from an EMBL/GenBank/DDBJ whole genome shotgun (WGS) entry which is preliminary data.</text>
</comment>
<name>A0A086LU87_TOXGO</name>
<evidence type="ECO:0000256" key="2">
    <source>
        <dbReference type="ARBA" id="ARBA00022490"/>
    </source>
</evidence>
<dbReference type="OrthoDB" id="408788at2759"/>
<dbReference type="InterPro" id="IPR056743">
    <property type="entry name" value="TRM5-TYW2-like_MTfase"/>
</dbReference>
<feature type="compositionally biased region" description="Basic and acidic residues" evidence="11">
    <location>
        <begin position="692"/>
        <end position="701"/>
    </location>
</feature>
<evidence type="ECO:0000256" key="12">
    <source>
        <dbReference type="SAM" id="SignalP"/>
    </source>
</evidence>
<dbReference type="InterPro" id="IPR025792">
    <property type="entry name" value="tRNA_Gua_MeTrfase_euk"/>
</dbReference>
<dbReference type="Pfam" id="PF02475">
    <property type="entry name" value="TRM5-TYW2_MTfase"/>
    <property type="match status" value="1"/>
</dbReference>
<comment type="caution">
    <text evidence="10">Lacks conserved residue(s) required for the propagation of feature annotation.</text>
</comment>
<evidence type="ECO:0000313" key="15">
    <source>
        <dbReference type="Proteomes" id="UP000028834"/>
    </source>
</evidence>
<dbReference type="CDD" id="cd02440">
    <property type="entry name" value="AdoMet_MTases"/>
    <property type="match status" value="1"/>
</dbReference>
<dbReference type="Gene3D" id="3.30.300.110">
    <property type="entry name" value="Met-10+ protein-like domains"/>
    <property type="match status" value="1"/>
</dbReference>
<keyword evidence="3 10" id="KW-0489">Methyltransferase</keyword>
<feature type="compositionally biased region" description="Basic and acidic residues" evidence="11">
    <location>
        <begin position="717"/>
        <end position="750"/>
    </location>
</feature>
<dbReference type="HAMAP" id="MF_03152">
    <property type="entry name" value="TRM5"/>
    <property type="match status" value="1"/>
</dbReference>
<evidence type="ECO:0000256" key="1">
    <source>
        <dbReference type="ARBA" id="ARBA00009775"/>
    </source>
</evidence>
<evidence type="ECO:0000256" key="11">
    <source>
        <dbReference type="SAM" id="MobiDB-lite"/>
    </source>
</evidence>
<comment type="catalytic activity">
    <reaction evidence="9 10">
        <text>guanosine(37) in tRNA + S-adenosyl-L-methionine = N(1)-methylguanosine(37) in tRNA + S-adenosyl-L-homocysteine + H(+)</text>
        <dbReference type="Rhea" id="RHEA:36899"/>
        <dbReference type="Rhea" id="RHEA-COMP:10145"/>
        <dbReference type="Rhea" id="RHEA-COMP:10147"/>
        <dbReference type="ChEBI" id="CHEBI:15378"/>
        <dbReference type="ChEBI" id="CHEBI:57856"/>
        <dbReference type="ChEBI" id="CHEBI:59789"/>
        <dbReference type="ChEBI" id="CHEBI:73542"/>
        <dbReference type="ChEBI" id="CHEBI:74269"/>
        <dbReference type="EC" id="2.1.1.228"/>
    </reaction>
</comment>
<dbReference type="VEuPathDB" id="ToxoDB:TGRUB_243280"/>
<organism evidence="14 15">
    <name type="scientific">Toxoplasma gondii RUB</name>
    <dbReference type="NCBI Taxonomy" id="935652"/>
    <lineage>
        <taxon>Eukaryota</taxon>
        <taxon>Sar</taxon>
        <taxon>Alveolata</taxon>
        <taxon>Apicomplexa</taxon>
        <taxon>Conoidasida</taxon>
        <taxon>Coccidia</taxon>
        <taxon>Eucoccidiorida</taxon>
        <taxon>Eimeriorina</taxon>
        <taxon>Sarcocystidae</taxon>
        <taxon>Toxoplasma</taxon>
    </lineage>
</organism>
<dbReference type="GO" id="GO:0005759">
    <property type="term" value="C:mitochondrial matrix"/>
    <property type="evidence" value="ECO:0007669"/>
    <property type="project" value="UniProtKB-SubCell"/>
</dbReference>
<evidence type="ECO:0000256" key="6">
    <source>
        <dbReference type="ARBA" id="ARBA00022694"/>
    </source>
</evidence>
<evidence type="ECO:0000256" key="9">
    <source>
        <dbReference type="ARBA" id="ARBA00047783"/>
    </source>
</evidence>
<keyword evidence="12" id="KW-0732">Signal</keyword>
<dbReference type="GO" id="GO:0052906">
    <property type="term" value="F:tRNA (guanine(37)-N1)-methyltransferase activity"/>
    <property type="evidence" value="ECO:0007669"/>
    <property type="project" value="UniProtKB-UniRule"/>
</dbReference>
<keyword evidence="7 10" id="KW-0496">Mitochondrion</keyword>
<feature type="binding site" evidence="10">
    <location>
        <position position="585"/>
    </location>
    <ligand>
        <name>S-adenosyl-L-methionine</name>
        <dbReference type="ChEBI" id="CHEBI:59789"/>
    </ligand>
</feature>
<comment type="function">
    <text evidence="10">Specifically methylates the N1 position of guanosine-37 in various cytoplasmic and mitochondrial tRNAs. Methylation is not dependent on the nature of the nucleoside 5' of the target nucleoside. This is the first step in the biosynthesis of wybutosine (yW), a modified base adjacent to the anticodon of tRNAs and required for accurate decoding.</text>
</comment>
<feature type="compositionally biased region" description="Low complexity" evidence="11">
    <location>
        <begin position="133"/>
        <end position="150"/>
    </location>
</feature>
<evidence type="ECO:0000256" key="10">
    <source>
        <dbReference type="HAMAP-Rule" id="MF_03152"/>
    </source>
</evidence>
<protein>
    <recommendedName>
        <fullName evidence="10">tRNA (guanine(37)-N1)-methyltransferase</fullName>
        <ecNumber evidence="10">2.1.1.228</ecNumber>
    </recommendedName>
    <alternativeName>
        <fullName evidence="10">M1G-methyltransferase</fullName>
    </alternativeName>
    <alternativeName>
        <fullName evidence="10">tRNA [GM37] methyltransferase</fullName>
    </alternativeName>
    <alternativeName>
        <fullName evidence="10">tRNA methyltransferase 5 homolog</fullName>
    </alternativeName>
</protein>
<feature type="domain" description="SAM-dependent methyltransferase TRM5/TYW2-type" evidence="13">
    <location>
        <begin position="497"/>
        <end position="885"/>
    </location>
</feature>
<feature type="compositionally biased region" description="Basic and acidic residues" evidence="11">
    <location>
        <begin position="229"/>
        <end position="247"/>
    </location>
</feature>
<feature type="compositionally biased region" description="Basic and acidic residues" evidence="11">
    <location>
        <begin position="297"/>
        <end position="313"/>
    </location>
</feature>
<dbReference type="AlphaFoldDB" id="A0A086LU87"/>
<dbReference type="GO" id="GO:0070901">
    <property type="term" value="P:mitochondrial tRNA methylation"/>
    <property type="evidence" value="ECO:0007669"/>
    <property type="project" value="UniProtKB-ARBA"/>
</dbReference>
<dbReference type="FunFam" id="3.30.300.110:FF:000001">
    <property type="entry name" value="tRNA (guanine(37)-N1)-methyltransferase"/>
    <property type="match status" value="1"/>
</dbReference>
<feature type="region of interest" description="Disordered" evidence="11">
    <location>
        <begin position="295"/>
        <end position="314"/>
    </location>
</feature>
<comment type="subcellular location">
    <subcellularLocation>
        <location evidence="10">Mitochondrion matrix</location>
    </subcellularLocation>
    <subcellularLocation>
        <location evidence="10">Nucleus</location>
    </subcellularLocation>
    <subcellularLocation>
        <location evidence="10">Cytoplasm</location>
    </subcellularLocation>
    <text evidence="10">Predominantly in the mitochondria and in the nucleus.</text>
</comment>
<feature type="binding site" evidence="10">
    <location>
        <begin position="653"/>
        <end position="654"/>
    </location>
    <ligand>
        <name>S-adenosyl-L-methionine</name>
        <dbReference type="ChEBI" id="CHEBI:59789"/>
    </ligand>
</feature>
<dbReference type="Proteomes" id="UP000028834">
    <property type="component" value="Unassembled WGS sequence"/>
</dbReference>
<dbReference type="EC" id="2.1.1.228" evidence="10"/>
<evidence type="ECO:0000313" key="14">
    <source>
        <dbReference type="EMBL" id="KFG60205.1"/>
    </source>
</evidence>
<reference evidence="14 15" key="1">
    <citation type="submission" date="2014-05" db="EMBL/GenBank/DDBJ databases">
        <authorList>
            <person name="Sibley D."/>
            <person name="Venepally P."/>
            <person name="Karamycheva S."/>
            <person name="Hadjithomas M."/>
            <person name="Khan A."/>
            <person name="Brunk B."/>
            <person name="Roos D."/>
            <person name="Caler E."/>
            <person name="Lorenzi H."/>
        </authorList>
    </citation>
    <scope>NUCLEOTIDE SEQUENCE [LARGE SCALE GENOMIC DNA]</scope>
    <source>
        <strain evidence="14 15">RUB</strain>
    </source>
</reference>
<sequence>MRGPSAFRLLPLLLLLTRPASSVAAALLVRKTGTNAFPSLSLSPPAPAPDVCTRESRSSPRSNVAPSFLPSLPLRVPGRRSIAIRGERGGDERRSLRRFAAKSTFSPLFSASSPSSSFSSSLRSFLTELPLLGDRSSSSSSLPAKPSLSAAPPPEAGHGLASEEEDRTSTAEELAPTDEEGSLQRAKASTTTTEDRPEREEEADTQGEEGTLTEQADNGKRQGRTGVQEWKEKERGGEETVELRSEQGGDEETPTERLRIPEARTPTRARNGRRRQDDSISPTREGLNVFEAAAMDPGKEADEVEKKKEEEATARALANFDPEKIGEDLTLTFLRVPERQVNDALKRVKKFLFHRRNFKSVRDEDTSTASAFDNAMLADAVALSETAAQAEQTSPREEGEKAHATGEAVQSGGDAPADDTEEARKEAKTQVAKWKRILLSEEVQEDLRQLPSSVREWLSTQNFTVGRETVHLSYKHLTAEEAMKKLVPADLDMPRRYETVGHIAHLNLREHLLPYRFLIARLLLDKQLGLATVVNKTGIASQWRELQFEHLGGEPRFVARLKENDMHFEIDYERVYWNSRLAAEREKITAEVPRSSIVLDCFAGVGAFSLFLAQRRSCLVLANDFNPNAVLCMKKNRSLNKVSSECLRLFNLDARAFVRRVAGSPEKLARLVWLRRDLVKNCMQASAGALTRSEEKQKRGENQTNGEGASSAKKRRTTPEAEANCRETKGAEAAGKVEGDSAHAEKREESLVNEKTQIECHYLMNLPELAIDFLDVFAGLLTGSGSSSEGKREKGGESEAGEGEQGEPFICSDASAPTEEEIRQIEGLRHRIHCYAFSRSSPPEIELRPRVEKSLGFWPEDVAVREVRDVAPNKRMFCLSFDIPFSFLSTSPPS</sequence>
<feature type="compositionally biased region" description="Basic and acidic residues" evidence="11">
    <location>
        <begin position="394"/>
        <end position="404"/>
    </location>
</feature>
<evidence type="ECO:0000256" key="4">
    <source>
        <dbReference type="ARBA" id="ARBA00022679"/>
    </source>
</evidence>
<keyword evidence="4 10" id="KW-0808">Transferase</keyword>
<keyword evidence="6 10" id="KW-0819">tRNA processing</keyword>
<feature type="region of interest" description="Disordered" evidence="11">
    <location>
        <begin position="385"/>
        <end position="426"/>
    </location>
</feature>
<evidence type="ECO:0000259" key="13">
    <source>
        <dbReference type="PROSITE" id="PS51684"/>
    </source>
</evidence>
<evidence type="ECO:0000256" key="8">
    <source>
        <dbReference type="ARBA" id="ARBA00023242"/>
    </source>
</evidence>
<feature type="region of interest" description="Disordered" evidence="11">
    <location>
        <begin position="133"/>
        <end position="286"/>
    </location>
</feature>
<accession>A0A086LU87</accession>
<gene>
    <name evidence="14" type="ORF">TGRUB_243280</name>
</gene>
<dbReference type="Gene3D" id="3.40.50.150">
    <property type="entry name" value="Vaccinia Virus protein VP39"/>
    <property type="match status" value="1"/>
</dbReference>
<comment type="subunit">
    <text evidence="10">Monomer.</text>
</comment>
<dbReference type="GO" id="GO:0002939">
    <property type="term" value="P:tRNA N1-guanine methylation"/>
    <property type="evidence" value="ECO:0007669"/>
    <property type="project" value="TreeGrafter"/>
</dbReference>
<evidence type="ECO:0000256" key="3">
    <source>
        <dbReference type="ARBA" id="ARBA00022603"/>
    </source>
</evidence>
<dbReference type="PROSITE" id="PS51684">
    <property type="entry name" value="SAM_MT_TRM5_TYW2"/>
    <property type="match status" value="1"/>
</dbReference>
<feature type="region of interest" description="Disordered" evidence="11">
    <location>
        <begin position="40"/>
        <end position="70"/>
    </location>
</feature>
<dbReference type="GO" id="GO:0005634">
    <property type="term" value="C:nucleus"/>
    <property type="evidence" value="ECO:0007669"/>
    <property type="project" value="UniProtKB-SubCell"/>
</dbReference>
<keyword evidence="2 10" id="KW-0963">Cytoplasm</keyword>
<dbReference type="PANTHER" id="PTHR23245:SF43">
    <property type="entry name" value="TRNA (GUANINE(37)-N1)-METHYLTRANSFERASE 2"/>
    <property type="match status" value="1"/>
</dbReference>
<feature type="region of interest" description="Disordered" evidence="11">
    <location>
        <begin position="690"/>
        <end position="750"/>
    </location>
</feature>